<name>A0A2R6WIC6_MARPO</name>
<dbReference type="EMBL" id="KZ772759">
    <property type="protein sequence ID" value="PTQ33617.1"/>
    <property type="molecule type" value="Genomic_DNA"/>
</dbReference>
<sequence length="224" mass="25140">MEEWRNGGKDGPTDRRTAAATTDRPTDRPAQSAFRLAAACGWRLRRRKEWRDCWTLGWASGDLSARRFNFPLLGSGAGKALSFPRRVNTPTGRQAESEGKGRKGKGKAREGKEHGGRGVRGSYRGTWGWISWDGEVRARCGKIDNPNRYPASFRSDSVWRAELERARNLTEFCGGRGGGGVRVAEGGGERKEGRKGRREGGRERERGVRRGDTRMMIRWMDLMV</sequence>
<gene>
    <name evidence="2" type="ORF">MARPO_0087s0051</name>
</gene>
<feature type="compositionally biased region" description="Basic and acidic residues" evidence="1">
    <location>
        <begin position="95"/>
        <end position="116"/>
    </location>
</feature>
<evidence type="ECO:0000313" key="3">
    <source>
        <dbReference type="Proteomes" id="UP000244005"/>
    </source>
</evidence>
<keyword evidence="3" id="KW-1185">Reference proteome</keyword>
<feature type="region of interest" description="Disordered" evidence="1">
    <location>
        <begin position="183"/>
        <end position="209"/>
    </location>
</feature>
<proteinExistence type="predicted"/>
<evidence type="ECO:0000256" key="1">
    <source>
        <dbReference type="SAM" id="MobiDB-lite"/>
    </source>
</evidence>
<evidence type="ECO:0000313" key="2">
    <source>
        <dbReference type="EMBL" id="PTQ33617.1"/>
    </source>
</evidence>
<protein>
    <submittedName>
        <fullName evidence="2">Uncharacterized protein</fullName>
    </submittedName>
</protein>
<accession>A0A2R6WIC6</accession>
<dbReference type="Proteomes" id="UP000244005">
    <property type="component" value="Unassembled WGS sequence"/>
</dbReference>
<feature type="compositionally biased region" description="Basic and acidic residues" evidence="1">
    <location>
        <begin position="187"/>
        <end position="209"/>
    </location>
</feature>
<reference evidence="3" key="1">
    <citation type="journal article" date="2017" name="Cell">
        <title>Insights into land plant evolution garnered from the Marchantia polymorpha genome.</title>
        <authorList>
            <person name="Bowman J.L."/>
            <person name="Kohchi T."/>
            <person name="Yamato K.T."/>
            <person name="Jenkins J."/>
            <person name="Shu S."/>
            <person name="Ishizaki K."/>
            <person name="Yamaoka S."/>
            <person name="Nishihama R."/>
            <person name="Nakamura Y."/>
            <person name="Berger F."/>
            <person name="Adam C."/>
            <person name="Aki S.S."/>
            <person name="Althoff F."/>
            <person name="Araki T."/>
            <person name="Arteaga-Vazquez M.A."/>
            <person name="Balasubrmanian S."/>
            <person name="Barry K."/>
            <person name="Bauer D."/>
            <person name="Boehm C.R."/>
            <person name="Briginshaw L."/>
            <person name="Caballero-Perez J."/>
            <person name="Catarino B."/>
            <person name="Chen F."/>
            <person name="Chiyoda S."/>
            <person name="Chovatia M."/>
            <person name="Davies K.M."/>
            <person name="Delmans M."/>
            <person name="Demura T."/>
            <person name="Dierschke T."/>
            <person name="Dolan L."/>
            <person name="Dorantes-Acosta A.E."/>
            <person name="Eklund D.M."/>
            <person name="Florent S.N."/>
            <person name="Flores-Sandoval E."/>
            <person name="Fujiyama A."/>
            <person name="Fukuzawa H."/>
            <person name="Galik B."/>
            <person name="Grimanelli D."/>
            <person name="Grimwood J."/>
            <person name="Grossniklaus U."/>
            <person name="Hamada T."/>
            <person name="Haseloff J."/>
            <person name="Hetherington A.J."/>
            <person name="Higo A."/>
            <person name="Hirakawa Y."/>
            <person name="Hundley H.N."/>
            <person name="Ikeda Y."/>
            <person name="Inoue K."/>
            <person name="Inoue S.I."/>
            <person name="Ishida S."/>
            <person name="Jia Q."/>
            <person name="Kakita M."/>
            <person name="Kanazawa T."/>
            <person name="Kawai Y."/>
            <person name="Kawashima T."/>
            <person name="Kennedy M."/>
            <person name="Kinose K."/>
            <person name="Kinoshita T."/>
            <person name="Kohara Y."/>
            <person name="Koide E."/>
            <person name="Komatsu K."/>
            <person name="Kopischke S."/>
            <person name="Kubo M."/>
            <person name="Kyozuka J."/>
            <person name="Lagercrantz U."/>
            <person name="Lin S.S."/>
            <person name="Lindquist E."/>
            <person name="Lipzen A.M."/>
            <person name="Lu C.W."/>
            <person name="De Luna E."/>
            <person name="Martienssen R.A."/>
            <person name="Minamino N."/>
            <person name="Mizutani M."/>
            <person name="Mizutani M."/>
            <person name="Mochizuki N."/>
            <person name="Monte I."/>
            <person name="Mosher R."/>
            <person name="Nagasaki H."/>
            <person name="Nakagami H."/>
            <person name="Naramoto S."/>
            <person name="Nishitani K."/>
            <person name="Ohtani M."/>
            <person name="Okamoto T."/>
            <person name="Okumura M."/>
            <person name="Phillips J."/>
            <person name="Pollak B."/>
            <person name="Reinders A."/>
            <person name="Rovekamp M."/>
            <person name="Sano R."/>
            <person name="Sawa S."/>
            <person name="Schmid M.W."/>
            <person name="Shirakawa M."/>
            <person name="Solano R."/>
            <person name="Spunde A."/>
            <person name="Suetsugu N."/>
            <person name="Sugano S."/>
            <person name="Sugiyama A."/>
            <person name="Sun R."/>
            <person name="Suzuki Y."/>
            <person name="Takenaka M."/>
            <person name="Takezawa D."/>
            <person name="Tomogane H."/>
            <person name="Tsuzuki M."/>
            <person name="Ueda T."/>
            <person name="Umeda M."/>
            <person name="Ward J.M."/>
            <person name="Watanabe Y."/>
            <person name="Yazaki K."/>
            <person name="Yokoyama R."/>
            <person name="Yoshitake Y."/>
            <person name="Yotsui I."/>
            <person name="Zachgo S."/>
            <person name="Schmutz J."/>
        </authorList>
    </citation>
    <scope>NUCLEOTIDE SEQUENCE [LARGE SCALE GENOMIC DNA]</scope>
    <source>
        <strain evidence="3">Tak-1</strain>
    </source>
</reference>
<feature type="region of interest" description="Disordered" evidence="1">
    <location>
        <begin position="1"/>
        <end position="32"/>
    </location>
</feature>
<organism evidence="2 3">
    <name type="scientific">Marchantia polymorpha</name>
    <name type="common">Common liverwort</name>
    <name type="synonym">Marchantia aquatica</name>
    <dbReference type="NCBI Taxonomy" id="3197"/>
    <lineage>
        <taxon>Eukaryota</taxon>
        <taxon>Viridiplantae</taxon>
        <taxon>Streptophyta</taxon>
        <taxon>Embryophyta</taxon>
        <taxon>Marchantiophyta</taxon>
        <taxon>Marchantiopsida</taxon>
        <taxon>Marchantiidae</taxon>
        <taxon>Marchantiales</taxon>
        <taxon>Marchantiaceae</taxon>
        <taxon>Marchantia</taxon>
    </lineage>
</organism>
<feature type="region of interest" description="Disordered" evidence="1">
    <location>
        <begin position="79"/>
        <end position="119"/>
    </location>
</feature>
<dbReference type="AlphaFoldDB" id="A0A2R6WIC6"/>
<feature type="compositionally biased region" description="Basic and acidic residues" evidence="1">
    <location>
        <begin position="1"/>
        <end position="17"/>
    </location>
</feature>